<sequence>MTANPVVRLEVDTATMLPIRRQSQSVREKFFNISGGYDLALCTDASCKDGITSVGITDGCDRWMYRVDDYMGNNIAEMVAIMQALRLALTEFRHPKRLLIGSDSRSVLVGFQSALEKDRTNQYTVALNFGLSSFYEPCVITLMWIPGHKGIPLNVIADQNAGIARQLPDVSILFPQALWSQKTRWCRRNPSDLLHLPLDSELAKHRDADTILESIELKQSFLNCDKRVPGYPEFSWCELCSAGDCSQGHKQTAKHVFMACKALEPEIAELRSKFLSYGIPYELPTILAGYCIEDTAKFLQKVQTLKESHFV</sequence>
<dbReference type="InterPro" id="IPR012337">
    <property type="entry name" value="RNaseH-like_sf"/>
</dbReference>
<evidence type="ECO:0000313" key="3">
    <source>
        <dbReference type="RefSeq" id="XP_003740470.1"/>
    </source>
</evidence>
<dbReference type="Proteomes" id="UP000694867">
    <property type="component" value="Unplaced"/>
</dbReference>
<dbReference type="SUPFAM" id="SSF53098">
    <property type="entry name" value="Ribonuclease H-like"/>
    <property type="match status" value="1"/>
</dbReference>
<dbReference type="InterPro" id="IPR036397">
    <property type="entry name" value="RNaseH_sf"/>
</dbReference>
<evidence type="ECO:0000313" key="2">
    <source>
        <dbReference type="Proteomes" id="UP000694867"/>
    </source>
</evidence>
<feature type="domain" description="RNase H type-1" evidence="1">
    <location>
        <begin position="35"/>
        <end position="166"/>
    </location>
</feature>
<proteinExistence type="predicted"/>
<reference evidence="3" key="1">
    <citation type="submission" date="2025-08" db="UniProtKB">
        <authorList>
            <consortium name="RefSeq"/>
        </authorList>
    </citation>
    <scope>IDENTIFICATION</scope>
</reference>
<evidence type="ECO:0000259" key="1">
    <source>
        <dbReference type="PROSITE" id="PS50879"/>
    </source>
</evidence>
<dbReference type="AlphaFoldDB" id="A0AAJ6VWB5"/>
<organism evidence="2 3">
    <name type="scientific">Galendromus occidentalis</name>
    <name type="common">western predatory mite</name>
    <dbReference type="NCBI Taxonomy" id="34638"/>
    <lineage>
        <taxon>Eukaryota</taxon>
        <taxon>Metazoa</taxon>
        <taxon>Ecdysozoa</taxon>
        <taxon>Arthropoda</taxon>
        <taxon>Chelicerata</taxon>
        <taxon>Arachnida</taxon>
        <taxon>Acari</taxon>
        <taxon>Parasitiformes</taxon>
        <taxon>Mesostigmata</taxon>
        <taxon>Gamasina</taxon>
        <taxon>Phytoseioidea</taxon>
        <taxon>Phytoseiidae</taxon>
        <taxon>Typhlodrominae</taxon>
        <taxon>Galendromus</taxon>
    </lineage>
</organism>
<name>A0AAJ6VWB5_9ACAR</name>
<keyword evidence="2" id="KW-1185">Reference proteome</keyword>
<dbReference type="PROSITE" id="PS50879">
    <property type="entry name" value="RNASE_H_1"/>
    <property type="match status" value="1"/>
</dbReference>
<dbReference type="KEGG" id="goe:100902681"/>
<dbReference type="Pfam" id="PF00075">
    <property type="entry name" value="RNase_H"/>
    <property type="match status" value="1"/>
</dbReference>
<dbReference type="RefSeq" id="XP_003740470.1">
    <property type="nucleotide sequence ID" value="XM_003740422.2"/>
</dbReference>
<dbReference type="CDD" id="cd09276">
    <property type="entry name" value="Rnase_HI_RT_non_LTR"/>
    <property type="match status" value="1"/>
</dbReference>
<dbReference type="InterPro" id="IPR002156">
    <property type="entry name" value="RNaseH_domain"/>
</dbReference>
<gene>
    <name evidence="3" type="primary">LOC100902681</name>
</gene>
<dbReference type="GO" id="GO:0003676">
    <property type="term" value="F:nucleic acid binding"/>
    <property type="evidence" value="ECO:0007669"/>
    <property type="project" value="InterPro"/>
</dbReference>
<dbReference type="Gene3D" id="3.30.420.10">
    <property type="entry name" value="Ribonuclease H-like superfamily/Ribonuclease H"/>
    <property type="match status" value="1"/>
</dbReference>
<dbReference type="GeneID" id="100902681"/>
<protein>
    <submittedName>
        <fullName evidence="3">Uncharacterized protein LOC100902681</fullName>
    </submittedName>
</protein>
<accession>A0AAJ6VWB5</accession>
<dbReference type="GO" id="GO:0004523">
    <property type="term" value="F:RNA-DNA hybrid ribonuclease activity"/>
    <property type="evidence" value="ECO:0007669"/>
    <property type="project" value="InterPro"/>
</dbReference>